<sequence>MTKNSYKYGWTATFFGGVVPSSEQEQKLAHGIGHALAQAGFLLQHGGYNGLMEEAARGAAHAAGNVVAVTLSDVNWGKFNPYISGAIQFPSLGDRLHQFLDPADLIIAMGGGIGTLHELTAAIWYAGNIRPVPVWLTGATAVRLSTFLRSEHWLFESPTRPLGFLREIPDMAAFRIALVEFVDRLKNSHNDADPTAENGHG</sequence>
<gene>
    <name evidence="1" type="ORF">F6W96_09860</name>
</gene>
<dbReference type="Pfam" id="PF18306">
    <property type="entry name" value="LDcluster4"/>
    <property type="match status" value="1"/>
</dbReference>
<name>A0A6G9YZK7_9NOCA</name>
<reference evidence="1 2" key="1">
    <citation type="journal article" date="2019" name="ACS Chem. Biol.">
        <title>Identification and Mobilization of a Cryptic Antibiotic Biosynthesis Gene Locus from a Human-Pathogenic Nocardia Isolate.</title>
        <authorList>
            <person name="Herisse M."/>
            <person name="Ishida K."/>
            <person name="Porter J.L."/>
            <person name="Howden B."/>
            <person name="Hertweck C."/>
            <person name="Stinear T.P."/>
            <person name="Pidot S.J."/>
        </authorList>
    </citation>
    <scope>NUCLEOTIDE SEQUENCE [LARGE SCALE GENOMIC DNA]</scope>
    <source>
        <strain evidence="1 2">AUSMDU00012715</strain>
    </source>
</reference>
<dbReference type="Proteomes" id="UP000500953">
    <property type="component" value="Chromosome"/>
</dbReference>
<dbReference type="SUPFAM" id="SSF102405">
    <property type="entry name" value="MCP/YpsA-like"/>
    <property type="match status" value="1"/>
</dbReference>
<dbReference type="RefSeq" id="WP_167485876.1">
    <property type="nucleotide sequence ID" value="NZ_CP046173.1"/>
</dbReference>
<dbReference type="Gene3D" id="3.40.50.450">
    <property type="match status" value="1"/>
</dbReference>
<protein>
    <submittedName>
        <fullName evidence="1">DNA transporter</fullName>
    </submittedName>
</protein>
<dbReference type="PANTHER" id="PTHR43393:SF3">
    <property type="entry name" value="LYSINE DECARBOXYLASE-LIKE PROTEIN"/>
    <property type="match status" value="1"/>
</dbReference>
<evidence type="ECO:0000313" key="1">
    <source>
        <dbReference type="EMBL" id="QIS18551.1"/>
    </source>
</evidence>
<dbReference type="InterPro" id="IPR052341">
    <property type="entry name" value="LOG_family_nucleotidases"/>
</dbReference>
<dbReference type="PANTHER" id="PTHR43393">
    <property type="entry name" value="CYTOKININ RIBOSIDE 5'-MONOPHOSPHATE PHOSPHORIBOHYDROLASE"/>
    <property type="match status" value="1"/>
</dbReference>
<evidence type="ECO:0000313" key="2">
    <source>
        <dbReference type="Proteomes" id="UP000500953"/>
    </source>
</evidence>
<dbReference type="GO" id="GO:0005829">
    <property type="term" value="C:cytosol"/>
    <property type="evidence" value="ECO:0007669"/>
    <property type="project" value="TreeGrafter"/>
</dbReference>
<dbReference type="EMBL" id="CP046173">
    <property type="protein sequence ID" value="QIS18551.1"/>
    <property type="molecule type" value="Genomic_DNA"/>
</dbReference>
<organism evidence="1 2">
    <name type="scientific">Nocardia terpenica</name>
    <dbReference type="NCBI Taxonomy" id="455432"/>
    <lineage>
        <taxon>Bacteria</taxon>
        <taxon>Bacillati</taxon>
        <taxon>Actinomycetota</taxon>
        <taxon>Actinomycetes</taxon>
        <taxon>Mycobacteriales</taxon>
        <taxon>Nocardiaceae</taxon>
        <taxon>Nocardia</taxon>
    </lineage>
</organism>
<proteinExistence type="predicted"/>
<accession>A0A6G9YZK7</accession>
<dbReference type="AlphaFoldDB" id="A0A6G9YZK7"/>
<dbReference type="InterPro" id="IPR041164">
    <property type="entry name" value="LDcluster4"/>
</dbReference>